<proteinExistence type="inferred from homology"/>
<organism evidence="11 12">
    <name type="scientific">Sphaerotilus natans subsp. natans DSM 6575</name>
    <dbReference type="NCBI Taxonomy" id="1286631"/>
    <lineage>
        <taxon>Bacteria</taxon>
        <taxon>Pseudomonadati</taxon>
        <taxon>Pseudomonadota</taxon>
        <taxon>Betaproteobacteria</taxon>
        <taxon>Burkholderiales</taxon>
        <taxon>Sphaerotilaceae</taxon>
        <taxon>Sphaerotilus</taxon>
    </lineage>
</organism>
<comment type="caution">
    <text evidence="11">The sequence shown here is derived from an EMBL/GenBank/DDBJ whole genome shotgun (WGS) entry which is preliminary data.</text>
</comment>
<evidence type="ECO:0000256" key="2">
    <source>
        <dbReference type="ARBA" id="ARBA00010004"/>
    </source>
</evidence>
<dbReference type="GO" id="GO:0044781">
    <property type="term" value="P:bacterial-type flagellum organization"/>
    <property type="evidence" value="ECO:0007669"/>
    <property type="project" value="UniProtKB-KW"/>
</dbReference>
<dbReference type="Proteomes" id="UP000026714">
    <property type="component" value="Unassembled WGS sequence"/>
</dbReference>
<evidence type="ECO:0000256" key="3">
    <source>
        <dbReference type="ARBA" id="ARBA00020392"/>
    </source>
</evidence>
<keyword evidence="9" id="KW-0472">Membrane</keyword>
<comment type="subcellular location">
    <subcellularLocation>
        <location evidence="1">Cell membrane</location>
        <topology evidence="1">Peripheral membrane protein</topology>
        <orientation evidence="1">Cytoplasmic side</orientation>
    </subcellularLocation>
</comment>
<evidence type="ECO:0000256" key="4">
    <source>
        <dbReference type="ARBA" id="ARBA00022448"/>
    </source>
</evidence>
<sequence length="152" mass="17587">MTQSLVTLLEHAERQRDAALAQQRRADAALDAALRQHEQLSTYSRDHQSRWSSAMRQSVTMPLVQCHHAFTDRLHQAVSMQSAQVDRARQVLTHRQSETLEAERRVAAINKLIKRRTDAVRHHQDRQEQRQIDERASRMAWNRLQEAAGHGG</sequence>
<keyword evidence="6" id="KW-0145">Chemotaxis</keyword>
<comment type="similarity">
    <text evidence="2">Belongs to the FliJ family.</text>
</comment>
<dbReference type="GO" id="GO:0005886">
    <property type="term" value="C:plasma membrane"/>
    <property type="evidence" value="ECO:0007669"/>
    <property type="project" value="UniProtKB-SubCell"/>
</dbReference>
<evidence type="ECO:0000256" key="6">
    <source>
        <dbReference type="ARBA" id="ARBA00022500"/>
    </source>
</evidence>
<keyword evidence="5" id="KW-1003">Cell membrane</keyword>
<gene>
    <name evidence="11" type="ORF">X805_20800</name>
</gene>
<dbReference type="InterPro" id="IPR012823">
    <property type="entry name" value="Flagell_FliJ"/>
</dbReference>
<evidence type="ECO:0000313" key="11">
    <source>
        <dbReference type="EMBL" id="KDB52331.1"/>
    </source>
</evidence>
<dbReference type="Gene3D" id="1.10.287.1700">
    <property type="match status" value="1"/>
</dbReference>
<keyword evidence="10" id="KW-1006">Bacterial flagellum protein export</keyword>
<reference evidence="11 12" key="1">
    <citation type="journal article" date="2014" name="FEMS Microbiol. Ecol.">
        <title>Sphaerotilus natans encrusted with nanoball-shaped Fe(III) oxide minerals formed by nitrate-reducing mixotrophic Fe(II) oxidation.</title>
        <authorList>
            <person name="Park S."/>
            <person name="Kim D.H."/>
            <person name="Lee J.H."/>
            <person name="Hur H.G."/>
        </authorList>
    </citation>
    <scope>NUCLEOTIDE SEQUENCE [LARGE SCALE GENOMIC DNA]</scope>
    <source>
        <strain evidence="11 12">DSM 6575</strain>
    </source>
</reference>
<keyword evidence="7" id="KW-1005">Bacterial flagellum biogenesis</keyword>
<dbReference type="GO" id="GO:0015031">
    <property type="term" value="P:protein transport"/>
    <property type="evidence" value="ECO:0007669"/>
    <property type="project" value="UniProtKB-KW"/>
</dbReference>
<keyword evidence="4" id="KW-0813">Transport</keyword>
<dbReference type="GO" id="GO:0071973">
    <property type="term" value="P:bacterial-type flagellum-dependent cell motility"/>
    <property type="evidence" value="ECO:0007669"/>
    <property type="project" value="InterPro"/>
</dbReference>
<dbReference type="Pfam" id="PF02050">
    <property type="entry name" value="FliJ"/>
    <property type="match status" value="1"/>
</dbReference>
<accession>A0A059KLI7</accession>
<dbReference type="InterPro" id="IPR053716">
    <property type="entry name" value="Flag_assembly_chemotaxis_eff"/>
</dbReference>
<dbReference type="PANTHER" id="PTHR38786:SF1">
    <property type="entry name" value="FLAGELLAR FLIJ PROTEIN"/>
    <property type="match status" value="1"/>
</dbReference>
<dbReference type="GO" id="GO:0006935">
    <property type="term" value="P:chemotaxis"/>
    <property type="evidence" value="ECO:0007669"/>
    <property type="project" value="UniProtKB-KW"/>
</dbReference>
<dbReference type="EMBL" id="AZRA01000051">
    <property type="protein sequence ID" value="KDB52331.1"/>
    <property type="molecule type" value="Genomic_DNA"/>
</dbReference>
<evidence type="ECO:0000256" key="10">
    <source>
        <dbReference type="ARBA" id="ARBA00023225"/>
    </source>
</evidence>
<keyword evidence="12" id="KW-1185">Reference proteome</keyword>
<dbReference type="PANTHER" id="PTHR38786">
    <property type="entry name" value="FLAGELLAR FLIJ PROTEIN"/>
    <property type="match status" value="1"/>
</dbReference>
<protein>
    <recommendedName>
        <fullName evidence="3">Flagellar FliJ protein</fullName>
    </recommendedName>
</protein>
<evidence type="ECO:0000256" key="8">
    <source>
        <dbReference type="ARBA" id="ARBA00022927"/>
    </source>
</evidence>
<evidence type="ECO:0000256" key="9">
    <source>
        <dbReference type="ARBA" id="ARBA00023136"/>
    </source>
</evidence>
<evidence type="ECO:0000256" key="1">
    <source>
        <dbReference type="ARBA" id="ARBA00004413"/>
    </source>
</evidence>
<keyword evidence="8" id="KW-0653">Protein transport</keyword>
<evidence type="ECO:0000256" key="7">
    <source>
        <dbReference type="ARBA" id="ARBA00022795"/>
    </source>
</evidence>
<name>A0A059KLI7_9BURK</name>
<dbReference type="eggNOG" id="COG2882">
    <property type="taxonomic scope" value="Bacteria"/>
</dbReference>
<dbReference type="RefSeq" id="WP_037481494.1">
    <property type="nucleotide sequence ID" value="NZ_AZRA01000051.1"/>
</dbReference>
<evidence type="ECO:0000256" key="5">
    <source>
        <dbReference type="ARBA" id="ARBA00022475"/>
    </source>
</evidence>
<dbReference type="AlphaFoldDB" id="A0A059KLI7"/>
<evidence type="ECO:0000313" key="12">
    <source>
        <dbReference type="Proteomes" id="UP000026714"/>
    </source>
</evidence>
<dbReference type="STRING" id="34103.SAMN05421778_13415"/>
<dbReference type="InterPro" id="IPR052570">
    <property type="entry name" value="FliJ"/>
</dbReference>
<dbReference type="GO" id="GO:0009288">
    <property type="term" value="C:bacterial-type flagellum"/>
    <property type="evidence" value="ECO:0007669"/>
    <property type="project" value="InterPro"/>
</dbReference>